<dbReference type="HAMAP" id="MF_00822">
    <property type="entry name" value="UreE"/>
    <property type="match status" value="1"/>
</dbReference>
<dbReference type="Proteomes" id="UP000597507">
    <property type="component" value="Unassembled WGS sequence"/>
</dbReference>
<dbReference type="SMART" id="SM00988">
    <property type="entry name" value="UreE_N"/>
    <property type="match status" value="1"/>
</dbReference>
<dbReference type="Gene3D" id="2.60.260.20">
    <property type="entry name" value="Urease metallochaperone UreE, N-terminal domain"/>
    <property type="match status" value="1"/>
</dbReference>
<dbReference type="Gene3D" id="3.30.70.790">
    <property type="entry name" value="UreE, C-terminal domain"/>
    <property type="match status" value="1"/>
</dbReference>
<dbReference type="GO" id="GO:0005737">
    <property type="term" value="C:cytoplasm"/>
    <property type="evidence" value="ECO:0007669"/>
    <property type="project" value="UniProtKB-SubCell"/>
</dbReference>
<dbReference type="GO" id="GO:0016151">
    <property type="term" value="F:nickel cation binding"/>
    <property type="evidence" value="ECO:0007669"/>
    <property type="project" value="UniProtKB-UniRule"/>
</dbReference>
<dbReference type="InterPro" id="IPR007864">
    <property type="entry name" value="UreE_C_dom"/>
</dbReference>
<organism evidence="8 9">
    <name type="scientific">Caldovatus sediminis</name>
    <dbReference type="NCBI Taxonomy" id="2041189"/>
    <lineage>
        <taxon>Bacteria</taxon>
        <taxon>Pseudomonadati</taxon>
        <taxon>Pseudomonadota</taxon>
        <taxon>Alphaproteobacteria</taxon>
        <taxon>Acetobacterales</taxon>
        <taxon>Roseomonadaceae</taxon>
        <taxon>Caldovatus</taxon>
    </lineage>
</organism>
<dbReference type="Pfam" id="PF05194">
    <property type="entry name" value="UreE_C"/>
    <property type="match status" value="1"/>
</dbReference>
<dbReference type="AlphaFoldDB" id="A0A8J3E9R8"/>
<evidence type="ECO:0000313" key="8">
    <source>
        <dbReference type="EMBL" id="GGG16363.1"/>
    </source>
</evidence>
<evidence type="ECO:0000256" key="6">
    <source>
        <dbReference type="SAM" id="MobiDB-lite"/>
    </source>
</evidence>
<evidence type="ECO:0000259" key="7">
    <source>
        <dbReference type="SMART" id="SM00988"/>
    </source>
</evidence>
<keyword evidence="4 5" id="KW-0143">Chaperone</keyword>
<accession>A0A8J3E9R8</accession>
<gene>
    <name evidence="5" type="primary">ureE</name>
    <name evidence="8" type="ORF">GCM10010964_00810</name>
</gene>
<comment type="caution">
    <text evidence="8">The sequence shown here is derived from an EMBL/GenBank/DDBJ whole genome shotgun (WGS) entry which is preliminary data.</text>
</comment>
<feature type="domain" description="UreE urease accessory N-terminal" evidence="7">
    <location>
        <begin position="53"/>
        <end position="119"/>
    </location>
</feature>
<dbReference type="Pfam" id="PF02814">
    <property type="entry name" value="UreE_N"/>
    <property type="match status" value="1"/>
</dbReference>
<comment type="function">
    <text evidence="5">Involved in urease metallocenter assembly. Binds nickel. Probably functions as a nickel donor during metallocenter assembly.</text>
</comment>
<dbReference type="InterPro" id="IPR004029">
    <property type="entry name" value="UreE_N"/>
</dbReference>
<sequence length="204" mass="21268">MPAPAPAAVRRTAVAAAGPRGVGPASPRLSGIPAPACRPDGEGAAVVEALLPRATSLHRAGAWQEDAARDAVVLSYADRSRLGRRRCLGEGGLAFVLDLPGAPVLHDGDGLELEDGSLVLVRAADEPLVEVAAATPDQLARIAWHLGSRRLPCEIGGGRLRIRDEPDGLRVLERLGARFARVRAPFDPDGGAGPMRDPDRGRSA</sequence>
<dbReference type="SUPFAM" id="SSF69737">
    <property type="entry name" value="Urease metallochaperone UreE, C-terminal domain"/>
    <property type="match status" value="1"/>
</dbReference>
<dbReference type="EMBL" id="BMKS01000001">
    <property type="protein sequence ID" value="GGG16363.1"/>
    <property type="molecule type" value="Genomic_DNA"/>
</dbReference>
<evidence type="ECO:0000256" key="1">
    <source>
        <dbReference type="ARBA" id="ARBA00004496"/>
    </source>
</evidence>
<evidence type="ECO:0000256" key="5">
    <source>
        <dbReference type="HAMAP-Rule" id="MF_00822"/>
    </source>
</evidence>
<dbReference type="InterPro" id="IPR012406">
    <property type="entry name" value="UreE"/>
</dbReference>
<evidence type="ECO:0000256" key="4">
    <source>
        <dbReference type="ARBA" id="ARBA00023186"/>
    </source>
</evidence>
<evidence type="ECO:0000256" key="3">
    <source>
        <dbReference type="ARBA" id="ARBA00022596"/>
    </source>
</evidence>
<dbReference type="GO" id="GO:0019627">
    <property type="term" value="P:urea metabolic process"/>
    <property type="evidence" value="ECO:0007669"/>
    <property type="project" value="InterPro"/>
</dbReference>
<keyword evidence="3 5" id="KW-0533">Nickel</keyword>
<comment type="subcellular location">
    <subcellularLocation>
        <location evidence="1 5">Cytoplasm</location>
    </subcellularLocation>
</comment>
<name>A0A8J3E9R8_9PROT</name>
<keyword evidence="2 5" id="KW-0963">Cytoplasm</keyword>
<dbReference type="CDD" id="cd00571">
    <property type="entry name" value="UreE"/>
    <property type="match status" value="1"/>
</dbReference>
<feature type="region of interest" description="Disordered" evidence="6">
    <location>
        <begin position="185"/>
        <end position="204"/>
    </location>
</feature>
<proteinExistence type="inferred from homology"/>
<dbReference type="SUPFAM" id="SSF69287">
    <property type="entry name" value="Urease metallochaperone UreE, N-terminal domain"/>
    <property type="match status" value="1"/>
</dbReference>
<dbReference type="GO" id="GO:0006457">
    <property type="term" value="P:protein folding"/>
    <property type="evidence" value="ECO:0007669"/>
    <property type="project" value="InterPro"/>
</dbReference>
<comment type="similarity">
    <text evidence="5">Belongs to the UreE family.</text>
</comment>
<reference evidence="8 9" key="1">
    <citation type="journal article" date="2014" name="Int. J. Syst. Evol. Microbiol.">
        <title>Complete genome sequence of Corynebacterium casei LMG S-19264T (=DSM 44701T), isolated from a smear-ripened cheese.</title>
        <authorList>
            <consortium name="US DOE Joint Genome Institute (JGI-PGF)"/>
            <person name="Walter F."/>
            <person name="Albersmeier A."/>
            <person name="Kalinowski J."/>
            <person name="Ruckert C."/>
        </authorList>
    </citation>
    <scope>NUCLEOTIDE SEQUENCE [LARGE SCALE GENOMIC DNA]</scope>
    <source>
        <strain evidence="8 9">CGMCC 1.16330</strain>
    </source>
</reference>
<dbReference type="InterPro" id="IPR036118">
    <property type="entry name" value="UreE_N_sf"/>
</dbReference>
<protein>
    <recommendedName>
        <fullName evidence="5">Urease accessory protein UreE</fullName>
    </recommendedName>
</protein>
<evidence type="ECO:0000313" key="9">
    <source>
        <dbReference type="Proteomes" id="UP000597507"/>
    </source>
</evidence>
<dbReference type="GO" id="GO:0065003">
    <property type="term" value="P:protein-containing complex assembly"/>
    <property type="evidence" value="ECO:0007669"/>
    <property type="project" value="InterPro"/>
</dbReference>
<dbReference type="GO" id="GO:0051082">
    <property type="term" value="F:unfolded protein binding"/>
    <property type="evidence" value="ECO:0007669"/>
    <property type="project" value="UniProtKB-UniRule"/>
</dbReference>
<evidence type="ECO:0000256" key="2">
    <source>
        <dbReference type="ARBA" id="ARBA00022490"/>
    </source>
</evidence>
<keyword evidence="9" id="KW-1185">Reference proteome</keyword>